<dbReference type="SUPFAM" id="SSF56954">
    <property type="entry name" value="Outer membrane efflux proteins (OEP)"/>
    <property type="match status" value="1"/>
</dbReference>
<evidence type="ECO:0000256" key="3">
    <source>
        <dbReference type="SAM" id="SignalP"/>
    </source>
</evidence>
<dbReference type="GO" id="GO:0015562">
    <property type="term" value="F:efflux transmembrane transporter activity"/>
    <property type="evidence" value="ECO:0007669"/>
    <property type="project" value="InterPro"/>
</dbReference>
<dbReference type="STRING" id="265072.Mfla_2553"/>
<dbReference type="RefSeq" id="WP_011480771.1">
    <property type="nucleotide sequence ID" value="NC_007947.1"/>
</dbReference>
<dbReference type="PANTHER" id="PTHR30203:SF24">
    <property type="entry name" value="BLR4935 PROTEIN"/>
    <property type="match status" value="1"/>
</dbReference>
<dbReference type="Proteomes" id="UP000002440">
    <property type="component" value="Chromosome"/>
</dbReference>
<organism evidence="4 5">
    <name type="scientific">Methylobacillus flagellatus (strain ATCC 51484 / DSM 6875 / VKM B-1610 / KT)</name>
    <dbReference type="NCBI Taxonomy" id="265072"/>
    <lineage>
        <taxon>Bacteria</taxon>
        <taxon>Pseudomonadati</taxon>
        <taxon>Pseudomonadota</taxon>
        <taxon>Betaproteobacteria</taxon>
        <taxon>Nitrosomonadales</taxon>
        <taxon>Methylophilaceae</taxon>
        <taxon>Methylobacillus</taxon>
    </lineage>
</organism>
<keyword evidence="5" id="KW-1185">Reference proteome</keyword>
<feature type="chain" id="PRO_5005361131" evidence="3">
    <location>
        <begin position="20"/>
        <end position="421"/>
    </location>
</feature>
<dbReference type="OrthoDB" id="9791261at2"/>
<feature type="signal peptide" evidence="3">
    <location>
        <begin position="1"/>
        <end position="19"/>
    </location>
</feature>
<dbReference type="AlphaFoldDB" id="Q1GY69"/>
<keyword evidence="3" id="KW-0732">Signal</keyword>
<evidence type="ECO:0000313" key="5">
    <source>
        <dbReference type="Proteomes" id="UP000002440"/>
    </source>
</evidence>
<keyword evidence="2" id="KW-0175">Coiled coil</keyword>
<dbReference type="Pfam" id="PF02321">
    <property type="entry name" value="OEP"/>
    <property type="match status" value="2"/>
</dbReference>
<dbReference type="Gene3D" id="1.20.1600.10">
    <property type="entry name" value="Outer membrane efflux proteins (OEP)"/>
    <property type="match status" value="1"/>
</dbReference>
<dbReference type="InterPro" id="IPR003423">
    <property type="entry name" value="OMP_efflux"/>
</dbReference>
<dbReference type="HOGENOM" id="CLU_012817_14_3_4"/>
<gene>
    <name evidence="4" type="ordered locus">Mfla_2553</name>
</gene>
<dbReference type="PANTHER" id="PTHR30203">
    <property type="entry name" value="OUTER MEMBRANE CATION EFFLUX PROTEIN"/>
    <property type="match status" value="1"/>
</dbReference>
<feature type="coiled-coil region" evidence="2">
    <location>
        <begin position="307"/>
        <end position="334"/>
    </location>
</feature>
<protein>
    <submittedName>
        <fullName evidence="4">Outer membrane efflux protein</fullName>
    </submittedName>
</protein>
<proteinExistence type="inferred from homology"/>
<dbReference type="EMBL" id="CP000284">
    <property type="protein sequence ID" value="ABE50818.1"/>
    <property type="molecule type" value="Genomic_DNA"/>
</dbReference>
<dbReference type="InterPro" id="IPR010131">
    <property type="entry name" value="MdtP/NodT-like"/>
</dbReference>
<evidence type="ECO:0000256" key="1">
    <source>
        <dbReference type="ARBA" id="ARBA00007613"/>
    </source>
</evidence>
<name>Q1GY69_METFK</name>
<comment type="similarity">
    <text evidence="1">Belongs to the outer membrane factor (OMF) (TC 1.B.17) family.</text>
</comment>
<reference evidence="4 5" key="1">
    <citation type="submission" date="2006-03" db="EMBL/GenBank/DDBJ databases">
        <title>Complete sequence of Methylobacillus flagellatus KT.</title>
        <authorList>
            <consortium name="US DOE Joint Genome Institute"/>
            <person name="Copeland A."/>
            <person name="Lucas S."/>
            <person name="Lapidus A."/>
            <person name="Barry K."/>
            <person name="Detter J.C."/>
            <person name="Glavina del Rio T."/>
            <person name="Hammon N."/>
            <person name="Israni S."/>
            <person name="Dalin E."/>
            <person name="Tice H."/>
            <person name="Pitluck S."/>
            <person name="Brettin T."/>
            <person name="Bruce D."/>
            <person name="Han C."/>
            <person name="Tapia R."/>
            <person name="Saunders E."/>
            <person name="Gilna P."/>
            <person name="Schmutz J."/>
            <person name="Larimer F."/>
            <person name="Land M."/>
            <person name="Kyrpides N."/>
            <person name="Anderson I."/>
            <person name="Richardson P."/>
        </authorList>
    </citation>
    <scope>NUCLEOTIDE SEQUENCE [LARGE SCALE GENOMIC DNA]</scope>
    <source>
        <strain evidence="5">KT / ATCC 51484 / DSM 6875</strain>
    </source>
</reference>
<sequence>MRHLFLWISLILIALPAFAADTSYSAPGQNEPAAALRLQDALKLALQANPEIAVAMREREAVEGMRVQAGLRPNPSISTSVETTRNSAQKTAVMLNQPFELGNKRAARLGAAEARYNAASAAIEAKQAEIRANVLNAFYNLLAAQERLKLAQASLGIASQARDAAAKRVQAGKISPVEETRSRVAESAAKIEANQAVSELNAARKRLAALWGNALPRFTEADGDIESISPLVAYEYLSSKLEQAPAIKQAKLEIETRQALATIESTRRTPDITVSVGAQRNEELGANQALLGLTVPIPVFDRNQGNLQEALSRTDKARDELTALQVQLEAQLAESYERLRAAIDAKQTLKSEILPGAQSAFEAASKGFAYGKFSYLEVLDAQRTLFQARNQYLNALVEAHQASAEIERILGDAMPHPDKQP</sequence>
<evidence type="ECO:0000313" key="4">
    <source>
        <dbReference type="EMBL" id="ABE50818.1"/>
    </source>
</evidence>
<dbReference type="KEGG" id="mfa:Mfla_2553"/>
<evidence type="ECO:0000256" key="2">
    <source>
        <dbReference type="SAM" id="Coils"/>
    </source>
</evidence>
<dbReference type="eggNOG" id="COG1538">
    <property type="taxonomic scope" value="Bacteria"/>
</dbReference>
<accession>Q1GY69</accession>